<dbReference type="EMBL" id="LUUG01000128">
    <property type="protein sequence ID" value="OAH96770.1"/>
    <property type="molecule type" value="Genomic_DNA"/>
</dbReference>
<dbReference type="GO" id="GO:0008834">
    <property type="term" value="F:ditrans,polycis-undecaprenyl-diphosphate synthase [(2E,6E)-farnesyl-diphosphate specific] activity"/>
    <property type="evidence" value="ECO:0007669"/>
    <property type="project" value="UniProtKB-UniRule"/>
</dbReference>
<feature type="binding site" evidence="2">
    <location>
        <position position="24"/>
    </location>
    <ligand>
        <name>Mg(2+)</name>
        <dbReference type="ChEBI" id="CHEBI:18420"/>
    </ligand>
</feature>
<keyword evidence="2" id="KW-0573">Peptidoglycan synthesis</keyword>
<comment type="cofactor">
    <cofactor evidence="2">
        <name>Mg(2+)</name>
        <dbReference type="ChEBI" id="CHEBI:18420"/>
    </cofactor>
    <text evidence="2">Binds 2 magnesium ions per subunit.</text>
</comment>
<feature type="binding site" evidence="2">
    <location>
        <begin position="25"/>
        <end position="28"/>
    </location>
    <ligand>
        <name>substrate</name>
    </ligand>
</feature>
<evidence type="ECO:0000313" key="4">
    <source>
        <dbReference type="EMBL" id="OAH98100.1"/>
    </source>
</evidence>
<dbReference type="GO" id="GO:0000287">
    <property type="term" value="F:magnesium ion binding"/>
    <property type="evidence" value="ECO:0007669"/>
    <property type="project" value="UniProtKB-UniRule"/>
</dbReference>
<dbReference type="SUPFAM" id="SSF64005">
    <property type="entry name" value="Undecaprenyl diphosphate synthase"/>
    <property type="match status" value="1"/>
</dbReference>
<feature type="binding site" evidence="2">
    <location>
        <position position="192"/>
    </location>
    <ligand>
        <name>substrate</name>
    </ligand>
</feature>
<dbReference type="FunFam" id="3.40.1180.10:FF:000001">
    <property type="entry name" value="(2E,6E)-farnesyl-diphosphate-specific ditrans,polycis-undecaprenyl-diphosphate synthase"/>
    <property type="match status" value="1"/>
</dbReference>
<dbReference type="GO" id="GO:0071555">
    <property type="term" value="P:cell wall organization"/>
    <property type="evidence" value="ECO:0007669"/>
    <property type="project" value="UniProtKB-KW"/>
</dbReference>
<comment type="function">
    <text evidence="2">Catalyzes the sequential condensation of isopentenyl diphosphate (IPP) with (2E,6E)-farnesyl diphosphate (E,E-FPP) to yield (2Z,6Z,10Z,14Z,18Z,22Z,26Z,30Z,34E,38E)-undecaprenyl diphosphate (di-trans,octa-cis-UPP). UPP is the precursor of glycosyl carrier lipid in the biosynthesis of bacterial cell wall polysaccharide components such as peptidoglycan and lipopolysaccharide.</text>
</comment>
<dbReference type="GO" id="GO:0016094">
    <property type="term" value="P:polyprenol biosynthetic process"/>
    <property type="evidence" value="ECO:0007669"/>
    <property type="project" value="TreeGrafter"/>
</dbReference>
<dbReference type="NCBIfam" id="TIGR00055">
    <property type="entry name" value="uppS"/>
    <property type="match status" value="1"/>
</dbReference>
<dbReference type="EMBL" id="LUUH01000090">
    <property type="protein sequence ID" value="OAH98100.1"/>
    <property type="molecule type" value="Genomic_DNA"/>
</dbReference>
<dbReference type="InterPro" id="IPR036424">
    <property type="entry name" value="UPP_synth-like_sf"/>
</dbReference>
<dbReference type="PANTHER" id="PTHR10291:SF0">
    <property type="entry name" value="DEHYDRODOLICHYL DIPHOSPHATE SYNTHASE 2"/>
    <property type="match status" value="1"/>
</dbReference>
<comment type="catalytic activity">
    <reaction evidence="2">
        <text>8 isopentenyl diphosphate + (2E,6E)-farnesyl diphosphate = di-trans,octa-cis-undecaprenyl diphosphate + 8 diphosphate</text>
        <dbReference type="Rhea" id="RHEA:27551"/>
        <dbReference type="ChEBI" id="CHEBI:33019"/>
        <dbReference type="ChEBI" id="CHEBI:58405"/>
        <dbReference type="ChEBI" id="CHEBI:128769"/>
        <dbReference type="ChEBI" id="CHEBI:175763"/>
        <dbReference type="EC" id="2.5.1.31"/>
    </reaction>
</comment>
<dbReference type="PANTHER" id="PTHR10291">
    <property type="entry name" value="DEHYDRODOLICHYL DIPHOSPHATE SYNTHASE FAMILY MEMBER"/>
    <property type="match status" value="1"/>
</dbReference>
<feature type="binding site" evidence="2">
    <location>
        <begin position="198"/>
        <end position="200"/>
    </location>
    <ligand>
        <name>substrate</name>
    </ligand>
</feature>
<dbReference type="RefSeq" id="WP_064010669.1">
    <property type="nucleotide sequence ID" value="NZ_LUUG01000128.1"/>
</dbReference>
<feature type="binding site" evidence="2">
    <location>
        <position position="37"/>
    </location>
    <ligand>
        <name>substrate</name>
    </ligand>
</feature>
<dbReference type="NCBIfam" id="NF011405">
    <property type="entry name" value="PRK14830.1"/>
    <property type="match status" value="1"/>
</dbReference>
<dbReference type="GO" id="GO:0009252">
    <property type="term" value="P:peptidoglycan biosynthetic process"/>
    <property type="evidence" value="ECO:0007669"/>
    <property type="project" value="UniProtKB-UniRule"/>
</dbReference>
<gene>
    <name evidence="2" type="primary">uppS</name>
    <name evidence="3" type="ORF">A1332_04935</name>
    <name evidence="4" type="ORF">A1353_22180</name>
</gene>
<dbReference type="OrthoDB" id="4191603at2"/>
<accession>A0A177LXN3</accession>
<comment type="subunit">
    <text evidence="2">Homodimer.</text>
</comment>
<dbReference type="PROSITE" id="PS01066">
    <property type="entry name" value="UPP_SYNTHASE"/>
    <property type="match status" value="1"/>
</dbReference>
<dbReference type="Proteomes" id="UP000077763">
    <property type="component" value="Unassembled WGS sequence"/>
</dbReference>
<name>A0A177LXN3_METMH</name>
<dbReference type="EC" id="2.5.1.31" evidence="2"/>
<reference evidence="5 6" key="1">
    <citation type="submission" date="2016-03" db="EMBL/GenBank/DDBJ databases">
        <authorList>
            <person name="Ploux O."/>
        </authorList>
    </citation>
    <scope>NUCLEOTIDE SEQUENCE [LARGE SCALE GENOMIC DNA]</scope>
    <source>
        <strain evidence="3 6">R-45363</strain>
        <strain evidence="4 5">R-45371</strain>
    </source>
</reference>
<feature type="active site" description="Proton acceptor" evidence="2">
    <location>
        <position position="72"/>
    </location>
</feature>
<dbReference type="HAMAP" id="MF_01139">
    <property type="entry name" value="ISPT"/>
    <property type="match status" value="1"/>
</dbReference>
<keyword evidence="2" id="KW-0133">Cell shape</keyword>
<dbReference type="InterPro" id="IPR001441">
    <property type="entry name" value="UPP_synth-like"/>
</dbReference>
<evidence type="ECO:0000313" key="6">
    <source>
        <dbReference type="Proteomes" id="UP000078090"/>
    </source>
</evidence>
<feature type="binding site" evidence="2">
    <location>
        <position position="73"/>
    </location>
    <ligand>
        <name>substrate</name>
    </ligand>
</feature>
<keyword evidence="1 2" id="KW-0808">Transferase</keyword>
<dbReference type="Proteomes" id="UP000078090">
    <property type="component" value="Unassembled WGS sequence"/>
</dbReference>
<proteinExistence type="inferred from homology"/>
<evidence type="ECO:0000313" key="5">
    <source>
        <dbReference type="Proteomes" id="UP000077763"/>
    </source>
</evidence>
<dbReference type="CDD" id="cd00475">
    <property type="entry name" value="Cis_IPPS"/>
    <property type="match status" value="1"/>
</dbReference>
<dbReference type="InterPro" id="IPR018520">
    <property type="entry name" value="UPP_synth-like_CS"/>
</dbReference>
<feature type="binding site" evidence="2">
    <location>
        <position position="29"/>
    </location>
    <ligand>
        <name>substrate</name>
    </ligand>
</feature>
<dbReference type="GO" id="GO:0008360">
    <property type="term" value="P:regulation of cell shape"/>
    <property type="evidence" value="ECO:0007669"/>
    <property type="project" value="UniProtKB-KW"/>
</dbReference>
<keyword evidence="2" id="KW-0479">Metal-binding</keyword>
<feature type="binding site" evidence="2">
    <location>
        <position position="75"/>
    </location>
    <ligand>
        <name>substrate</name>
    </ligand>
</feature>
<protein>
    <recommendedName>
        <fullName evidence="2">Ditrans,polycis-undecaprenyl-diphosphate synthase ((2E,6E)-farnesyl-diphosphate specific)</fullName>
        <ecNumber evidence="2">2.5.1.31</ecNumber>
    </recommendedName>
    <alternativeName>
        <fullName evidence="2">Ditrans,polycis-undecaprenylcistransferase</fullName>
    </alternativeName>
    <alternativeName>
        <fullName evidence="2">Undecaprenyl diphosphate synthase</fullName>
        <shortName evidence="2">UDS</shortName>
    </alternativeName>
    <alternativeName>
        <fullName evidence="2">Undecaprenyl pyrophosphate synthase</fullName>
        <shortName evidence="2">UPP synthase</shortName>
    </alternativeName>
</protein>
<evidence type="ECO:0000256" key="1">
    <source>
        <dbReference type="ARBA" id="ARBA00022679"/>
    </source>
</evidence>
<feature type="active site" evidence="2">
    <location>
        <position position="24"/>
    </location>
</feature>
<dbReference type="Gene3D" id="3.40.1180.10">
    <property type="entry name" value="Decaprenyl diphosphate synthase-like"/>
    <property type="match status" value="1"/>
</dbReference>
<evidence type="ECO:0000313" key="3">
    <source>
        <dbReference type="EMBL" id="OAH96770.1"/>
    </source>
</evidence>
<comment type="similarity">
    <text evidence="2">Belongs to the UPP synthase family.</text>
</comment>
<keyword evidence="2" id="KW-0460">Magnesium</keyword>
<organism evidence="4 5">
    <name type="scientific">Methylomonas methanica</name>
    <dbReference type="NCBI Taxonomy" id="421"/>
    <lineage>
        <taxon>Bacteria</taxon>
        <taxon>Pseudomonadati</taxon>
        <taxon>Pseudomonadota</taxon>
        <taxon>Gammaproteobacteria</taxon>
        <taxon>Methylococcales</taxon>
        <taxon>Methylococcaceae</taxon>
        <taxon>Methylomonas</taxon>
    </lineage>
</organism>
<feature type="binding site" evidence="2">
    <location>
        <begin position="69"/>
        <end position="71"/>
    </location>
    <ligand>
        <name>substrate</name>
    </ligand>
</feature>
<feature type="binding site" evidence="2">
    <location>
        <position position="41"/>
    </location>
    <ligand>
        <name>substrate</name>
    </ligand>
</feature>
<feature type="binding site" evidence="2">
    <location>
        <position position="211"/>
    </location>
    <ligand>
        <name>Mg(2+)</name>
        <dbReference type="ChEBI" id="CHEBI:18420"/>
    </ligand>
</feature>
<dbReference type="AlphaFoldDB" id="A0A177LXN3"/>
<evidence type="ECO:0000256" key="2">
    <source>
        <dbReference type="HAMAP-Rule" id="MF_01139"/>
    </source>
</evidence>
<dbReference type="Pfam" id="PF01255">
    <property type="entry name" value="Prenyltransf"/>
    <property type="match status" value="1"/>
</dbReference>
<comment type="caution">
    <text evidence="4">The sequence shown here is derived from an EMBL/GenBank/DDBJ whole genome shotgun (WGS) entry which is preliminary data.</text>
</comment>
<dbReference type="GO" id="GO:0005829">
    <property type="term" value="C:cytosol"/>
    <property type="evidence" value="ECO:0007669"/>
    <property type="project" value="TreeGrafter"/>
</dbReference>
<keyword evidence="2" id="KW-0961">Cell wall biogenesis/degradation</keyword>
<sequence length="254" mass="28858">MTVADNDKPAINNGNPRHIAIIMDGNGRWAQKRLMPRIMGHYAGVKAVRKIVEYCAKQNIEVLSLFAFSSENWRRPQDEVSLLMELFMNTLQSEVDKLDKNNIRLKIIGDKSAFPEKLREKIATAEGQTAQNDGLTLLIAANYGGRWDITQALRQIVAGVKSGEIDEQAISEQLINQYLVTAELPEPDLFIRSGGEERISNFLLWQLAYTEFYFTDALWPDFDQQALEKAIGSFKGRQRRFGHTGEQVIDNRVL</sequence>